<dbReference type="AlphaFoldDB" id="A0AAV4GKQ6"/>
<dbReference type="PANTHER" id="PTHR46599:SF3">
    <property type="entry name" value="PIGGYBAC TRANSPOSABLE ELEMENT-DERIVED PROTEIN 4"/>
    <property type="match status" value="1"/>
</dbReference>
<sequence>MPRRSEFPTALGDFKTWNRGAMRWVRVGLVGCLQWKDNKVVSMMHKDISKRIFLQSTWKGERGVQKVRGQSGLQVEMEDTSSLGSLKLIRQILLLGYLKLMVTDEMVASLVTETNRYTEQTLKDKELSPKSRFRQWTPVTVNERWAFLDLIIAMGLILIENLEEYWSLHTMYKLQFFSSVLKKDRFCLILSFLHIANNKKQLPHENPAYDPIYKIRNLITRHTTNFKRVFLPGEGTCRSGSTTQTSLASRCLN</sequence>
<dbReference type="EMBL" id="BMAT01005049">
    <property type="protein sequence ID" value="GFR86307.1"/>
    <property type="molecule type" value="Genomic_DNA"/>
</dbReference>
<accession>A0AAV4GKQ6</accession>
<keyword evidence="3" id="KW-1185">Reference proteome</keyword>
<organism evidence="2 3">
    <name type="scientific">Elysia marginata</name>
    <dbReference type="NCBI Taxonomy" id="1093978"/>
    <lineage>
        <taxon>Eukaryota</taxon>
        <taxon>Metazoa</taxon>
        <taxon>Spiralia</taxon>
        <taxon>Lophotrochozoa</taxon>
        <taxon>Mollusca</taxon>
        <taxon>Gastropoda</taxon>
        <taxon>Heterobranchia</taxon>
        <taxon>Euthyneura</taxon>
        <taxon>Panpulmonata</taxon>
        <taxon>Sacoglossa</taxon>
        <taxon>Placobranchoidea</taxon>
        <taxon>Plakobranchidae</taxon>
        <taxon>Elysia</taxon>
    </lineage>
</organism>
<dbReference type="Pfam" id="PF13843">
    <property type="entry name" value="DDE_Tnp_1_7"/>
    <property type="match status" value="1"/>
</dbReference>
<comment type="caution">
    <text evidence="2">The sequence shown here is derived from an EMBL/GenBank/DDBJ whole genome shotgun (WGS) entry which is preliminary data.</text>
</comment>
<dbReference type="InterPro" id="IPR029526">
    <property type="entry name" value="PGBD"/>
</dbReference>
<feature type="domain" description="PiggyBac transposable element-derived protein" evidence="1">
    <location>
        <begin position="97"/>
        <end position="237"/>
    </location>
</feature>
<evidence type="ECO:0000313" key="2">
    <source>
        <dbReference type="EMBL" id="GFR86307.1"/>
    </source>
</evidence>
<protein>
    <submittedName>
        <fullName evidence="2">PiggyBac transposase Uribo1</fullName>
    </submittedName>
</protein>
<proteinExistence type="predicted"/>
<evidence type="ECO:0000313" key="3">
    <source>
        <dbReference type="Proteomes" id="UP000762676"/>
    </source>
</evidence>
<evidence type="ECO:0000259" key="1">
    <source>
        <dbReference type="Pfam" id="PF13843"/>
    </source>
</evidence>
<name>A0AAV4GKQ6_9GAST</name>
<reference evidence="2 3" key="1">
    <citation type="journal article" date="2021" name="Elife">
        <title>Chloroplast acquisition without the gene transfer in kleptoplastic sea slugs, Plakobranchus ocellatus.</title>
        <authorList>
            <person name="Maeda T."/>
            <person name="Takahashi S."/>
            <person name="Yoshida T."/>
            <person name="Shimamura S."/>
            <person name="Takaki Y."/>
            <person name="Nagai Y."/>
            <person name="Toyoda A."/>
            <person name="Suzuki Y."/>
            <person name="Arimoto A."/>
            <person name="Ishii H."/>
            <person name="Satoh N."/>
            <person name="Nishiyama T."/>
            <person name="Hasebe M."/>
            <person name="Maruyama T."/>
            <person name="Minagawa J."/>
            <person name="Obokata J."/>
            <person name="Shigenobu S."/>
        </authorList>
    </citation>
    <scope>NUCLEOTIDE SEQUENCE [LARGE SCALE GENOMIC DNA]</scope>
</reference>
<gene>
    <name evidence="2" type="ORF">ElyMa_002464100</name>
</gene>
<dbReference type="PANTHER" id="PTHR46599">
    <property type="entry name" value="PIGGYBAC TRANSPOSABLE ELEMENT-DERIVED PROTEIN 4"/>
    <property type="match status" value="1"/>
</dbReference>
<dbReference type="Proteomes" id="UP000762676">
    <property type="component" value="Unassembled WGS sequence"/>
</dbReference>